<feature type="region of interest" description="Disordered" evidence="1">
    <location>
        <begin position="587"/>
        <end position="703"/>
    </location>
</feature>
<feature type="compositionally biased region" description="Polar residues" evidence="1">
    <location>
        <begin position="366"/>
        <end position="383"/>
    </location>
</feature>
<feature type="region of interest" description="Disordered" evidence="1">
    <location>
        <begin position="726"/>
        <end position="765"/>
    </location>
</feature>
<keyword evidence="3" id="KW-1185">Reference proteome</keyword>
<accession>A0A6G1GUX1</accession>
<organism evidence="2 3">
    <name type="scientific">Aulographum hederae CBS 113979</name>
    <dbReference type="NCBI Taxonomy" id="1176131"/>
    <lineage>
        <taxon>Eukaryota</taxon>
        <taxon>Fungi</taxon>
        <taxon>Dikarya</taxon>
        <taxon>Ascomycota</taxon>
        <taxon>Pezizomycotina</taxon>
        <taxon>Dothideomycetes</taxon>
        <taxon>Pleosporomycetidae</taxon>
        <taxon>Aulographales</taxon>
        <taxon>Aulographaceae</taxon>
    </lineage>
</organism>
<sequence length="805" mass="88623">MVRPTFIRSKSPRTRIAPTYESPTIPQSDILVEDSDSNLQPSQREAKRERIEHLAKRWLSSKRPVLLCTSLRHGPFGHPWKNPWATRIELPRKRREERRHKSRKTEKSDVRSDTVEPNQHSAPKRRHDDLKIPRDTVETPTRETKRVKRIQDEGTTSRRRDRRQESRNYTEGWLRRQEAHLRDAATPTSSQADGVGDMSTPSKAPRSPAQAWPTPKLGRSASTPSNLPRKRKHTLSDQQDPHPYFPTKDYPTTESLEVNLSRTSKQHISSRDRVDVNVATGSPAAQEDGKCGGQDASCSNEPGTHDIFGMSKPLTSTSEAVDGRESPETLQQDPSPEAPEDRIVDEPGNAPEKANFTRKARYMTFASPQVSLAQEHQNRQRGSNLREMDVTGKDDENASAINNDVPLAVKQSRDLRSGANLDTPATTRSPSKLQNSLNACDHQLSQGNNVQDAQESASKPSHSSTMAPPPNVHSAQSTEGIPDHQNSAAFQNSALDFSTQGAVLFAQQAFQNALSSPLKVDSPSNSIPGNTTAGLTSITPFRDFNISPGRRQRDIDLAAKKRRESGVEAISTQALFEAADDFTFSTVKKPAQGQRKARKRASFAPSPTKDPHLGKLGLVDSVPHTQSGEGKESFSIRMEDCSTPSFDGLSAPTPANGDESVSKPRSTSSASILKRNSSSETRSRDMSLIHQPDSSSTIPPAQGQNYEAFTSFDFMSLNKENSDSLKVPAFDDSKNNGFPATNDSSPAKGVSYQEAQGQSKSAFSQETDIDGTVRELDLFLHWDLGEEMRKSSGHLGSQGMICSQG</sequence>
<evidence type="ECO:0008006" key="4">
    <source>
        <dbReference type="Google" id="ProtNLM"/>
    </source>
</evidence>
<feature type="region of interest" description="Disordered" evidence="1">
    <location>
        <begin position="91"/>
        <end position="434"/>
    </location>
</feature>
<dbReference type="EMBL" id="ML977166">
    <property type="protein sequence ID" value="KAF1984753.1"/>
    <property type="molecule type" value="Genomic_DNA"/>
</dbReference>
<name>A0A6G1GUX1_9PEZI</name>
<feature type="compositionally biased region" description="Basic and acidic residues" evidence="1">
    <location>
        <begin position="384"/>
        <end position="396"/>
    </location>
</feature>
<feature type="compositionally biased region" description="Basic and acidic residues" evidence="1">
    <location>
        <begin position="126"/>
        <end position="183"/>
    </location>
</feature>
<feature type="compositionally biased region" description="Polar residues" evidence="1">
    <location>
        <begin position="735"/>
        <end position="745"/>
    </location>
</feature>
<feature type="compositionally biased region" description="Polar residues" evidence="1">
    <location>
        <begin position="250"/>
        <end position="267"/>
    </location>
</feature>
<gene>
    <name evidence="2" type="ORF">K402DRAFT_464991</name>
</gene>
<evidence type="ECO:0000313" key="3">
    <source>
        <dbReference type="Proteomes" id="UP000800041"/>
    </source>
</evidence>
<feature type="compositionally biased region" description="Basic and acidic residues" evidence="1">
    <location>
        <begin position="629"/>
        <end position="640"/>
    </location>
</feature>
<feature type="compositionally biased region" description="Polar residues" evidence="1">
    <location>
        <begin position="423"/>
        <end position="434"/>
    </location>
</feature>
<feature type="compositionally biased region" description="Polar residues" evidence="1">
    <location>
        <begin position="692"/>
        <end position="703"/>
    </location>
</feature>
<feature type="compositionally biased region" description="Polar residues" evidence="1">
    <location>
        <begin position="473"/>
        <end position="485"/>
    </location>
</feature>
<dbReference type="OrthoDB" id="5419922at2759"/>
<feature type="compositionally biased region" description="Polar residues" evidence="1">
    <location>
        <begin position="446"/>
        <end position="466"/>
    </location>
</feature>
<feature type="compositionally biased region" description="Basic residues" evidence="1">
    <location>
        <begin position="92"/>
        <end position="104"/>
    </location>
</feature>
<evidence type="ECO:0000313" key="2">
    <source>
        <dbReference type="EMBL" id="KAF1984753.1"/>
    </source>
</evidence>
<dbReference type="Proteomes" id="UP000800041">
    <property type="component" value="Unassembled WGS sequence"/>
</dbReference>
<dbReference type="AlphaFoldDB" id="A0A6G1GUX1"/>
<proteinExistence type="predicted"/>
<feature type="compositionally biased region" description="Polar residues" evidence="1">
    <location>
        <begin position="663"/>
        <end position="680"/>
    </location>
</feature>
<evidence type="ECO:0000256" key="1">
    <source>
        <dbReference type="SAM" id="MobiDB-lite"/>
    </source>
</evidence>
<feature type="region of interest" description="Disordered" evidence="1">
    <location>
        <begin position="1"/>
        <end position="48"/>
    </location>
</feature>
<reference evidence="2" key="1">
    <citation type="journal article" date="2020" name="Stud. Mycol.">
        <title>101 Dothideomycetes genomes: a test case for predicting lifestyles and emergence of pathogens.</title>
        <authorList>
            <person name="Haridas S."/>
            <person name="Albert R."/>
            <person name="Binder M."/>
            <person name="Bloem J."/>
            <person name="Labutti K."/>
            <person name="Salamov A."/>
            <person name="Andreopoulos B."/>
            <person name="Baker S."/>
            <person name="Barry K."/>
            <person name="Bills G."/>
            <person name="Bluhm B."/>
            <person name="Cannon C."/>
            <person name="Castanera R."/>
            <person name="Culley D."/>
            <person name="Daum C."/>
            <person name="Ezra D."/>
            <person name="Gonzalez J."/>
            <person name="Henrissat B."/>
            <person name="Kuo A."/>
            <person name="Liang C."/>
            <person name="Lipzen A."/>
            <person name="Lutzoni F."/>
            <person name="Magnuson J."/>
            <person name="Mondo S."/>
            <person name="Nolan M."/>
            <person name="Ohm R."/>
            <person name="Pangilinan J."/>
            <person name="Park H.-J."/>
            <person name="Ramirez L."/>
            <person name="Alfaro M."/>
            <person name="Sun H."/>
            <person name="Tritt A."/>
            <person name="Yoshinaga Y."/>
            <person name="Zwiers L.-H."/>
            <person name="Turgeon B."/>
            <person name="Goodwin S."/>
            <person name="Spatafora J."/>
            <person name="Crous P."/>
            <person name="Grigoriev I."/>
        </authorList>
    </citation>
    <scope>NUCLEOTIDE SEQUENCE</scope>
    <source>
        <strain evidence="2">CBS 113979</strain>
    </source>
</reference>
<feature type="region of interest" description="Disordered" evidence="1">
    <location>
        <begin position="446"/>
        <end position="485"/>
    </location>
</feature>
<protein>
    <recommendedName>
        <fullName evidence="4">Protamine P1</fullName>
    </recommendedName>
</protein>
<feature type="compositionally biased region" description="Polar residues" evidence="1">
    <location>
        <begin position="753"/>
        <end position="765"/>
    </location>
</feature>
<feature type="compositionally biased region" description="Basic and acidic residues" evidence="1">
    <location>
        <begin position="105"/>
        <end position="114"/>
    </location>
</feature>